<dbReference type="PANTHER" id="PTHR43132">
    <property type="entry name" value="ARSENICAL RESISTANCE OPERON REPRESSOR ARSR-RELATED"/>
    <property type="match status" value="1"/>
</dbReference>
<protein>
    <submittedName>
        <fullName evidence="5">DNA-binding transcriptional ArsR family regulator</fullName>
    </submittedName>
</protein>
<dbReference type="PANTHER" id="PTHR43132:SF8">
    <property type="entry name" value="HTH-TYPE TRANSCRIPTIONAL REGULATOR KMTR"/>
    <property type="match status" value="1"/>
</dbReference>
<dbReference type="SMART" id="SM00418">
    <property type="entry name" value="HTH_ARSR"/>
    <property type="match status" value="1"/>
</dbReference>
<dbReference type="AlphaFoldDB" id="A0A7W7Q3E6"/>
<keyword evidence="3" id="KW-0804">Transcription</keyword>
<organism evidence="5 6">
    <name type="scientific">Actinophytocola algeriensis</name>
    <dbReference type="NCBI Taxonomy" id="1768010"/>
    <lineage>
        <taxon>Bacteria</taxon>
        <taxon>Bacillati</taxon>
        <taxon>Actinomycetota</taxon>
        <taxon>Actinomycetes</taxon>
        <taxon>Pseudonocardiales</taxon>
        <taxon>Pseudonocardiaceae</taxon>
    </lineage>
</organism>
<dbReference type="InterPro" id="IPR001845">
    <property type="entry name" value="HTH_ArsR_DNA-bd_dom"/>
</dbReference>
<dbReference type="Pfam" id="PF01022">
    <property type="entry name" value="HTH_5"/>
    <property type="match status" value="1"/>
</dbReference>
<evidence type="ECO:0000256" key="1">
    <source>
        <dbReference type="ARBA" id="ARBA00023015"/>
    </source>
</evidence>
<evidence type="ECO:0000256" key="3">
    <source>
        <dbReference type="ARBA" id="ARBA00023163"/>
    </source>
</evidence>
<gene>
    <name evidence="5" type="ORF">FHR82_002288</name>
</gene>
<evidence type="ECO:0000313" key="5">
    <source>
        <dbReference type="EMBL" id="MBB4906071.1"/>
    </source>
</evidence>
<dbReference type="Proteomes" id="UP000520767">
    <property type="component" value="Unassembled WGS sequence"/>
</dbReference>
<dbReference type="InterPro" id="IPR036390">
    <property type="entry name" value="WH_DNA-bd_sf"/>
</dbReference>
<name>A0A7W7Q3E6_9PSEU</name>
<comment type="caution">
    <text evidence="5">The sequence shown here is derived from an EMBL/GenBank/DDBJ whole genome shotgun (WGS) entry which is preliminary data.</text>
</comment>
<evidence type="ECO:0000256" key="2">
    <source>
        <dbReference type="ARBA" id="ARBA00023125"/>
    </source>
</evidence>
<dbReference type="CDD" id="cd00090">
    <property type="entry name" value="HTH_ARSR"/>
    <property type="match status" value="1"/>
</dbReference>
<reference evidence="5 6" key="1">
    <citation type="submission" date="2020-08" db="EMBL/GenBank/DDBJ databases">
        <title>Genomic Encyclopedia of Type Strains, Phase III (KMG-III): the genomes of soil and plant-associated and newly described type strains.</title>
        <authorList>
            <person name="Whitman W."/>
        </authorList>
    </citation>
    <scope>NUCLEOTIDE SEQUENCE [LARGE SCALE GENOMIC DNA]</scope>
    <source>
        <strain evidence="5 6">CECT 8960</strain>
    </source>
</reference>
<dbReference type="EMBL" id="JACHJQ010000002">
    <property type="protein sequence ID" value="MBB4906071.1"/>
    <property type="molecule type" value="Genomic_DNA"/>
</dbReference>
<sequence>MLRVHFTAGDLARVRVLDEPHPLWEVLLSLHLLQTQQGAVAFGGWRRGVRSSPPPLVRMLTTLARPKGYSPDFLTPPIDALDLDTALEAVLGTGKRRLRTDIGVLATEVAVPAWVGGVADGDVATLGRLAEAVRDYHAVALAPHWPVIRAQVRASRTRRAELAVSGGIGHMLDTLHPGARWDGSVLEVPYPVDQDLRLGGRGLTLVPSFFCWQHPITLADPDHRPMLVYPVERSLDWANGDGEPRSGPRPQSLGALLGHTRAAVLLTIAERPHLTTTQLARILGTSPASASQHTTVLREAGLVNTHRHNGSAIHTLSSRGTTLLAEPLRQQTA</sequence>
<dbReference type="RefSeq" id="WP_184810199.1">
    <property type="nucleotide sequence ID" value="NZ_JACHJQ010000002.1"/>
</dbReference>
<proteinExistence type="predicted"/>
<keyword evidence="6" id="KW-1185">Reference proteome</keyword>
<dbReference type="InterPro" id="IPR051011">
    <property type="entry name" value="Metal_resp_trans_reg"/>
</dbReference>
<feature type="domain" description="HTH arsR-type" evidence="4">
    <location>
        <begin position="241"/>
        <end position="333"/>
    </location>
</feature>
<dbReference type="GO" id="GO:0003677">
    <property type="term" value="F:DNA binding"/>
    <property type="evidence" value="ECO:0007669"/>
    <property type="project" value="UniProtKB-KW"/>
</dbReference>
<dbReference type="GO" id="GO:0003700">
    <property type="term" value="F:DNA-binding transcription factor activity"/>
    <property type="evidence" value="ECO:0007669"/>
    <property type="project" value="InterPro"/>
</dbReference>
<dbReference type="InterPro" id="IPR036388">
    <property type="entry name" value="WH-like_DNA-bd_sf"/>
</dbReference>
<dbReference type="Gene3D" id="1.10.10.10">
    <property type="entry name" value="Winged helix-like DNA-binding domain superfamily/Winged helix DNA-binding domain"/>
    <property type="match status" value="1"/>
</dbReference>
<dbReference type="PROSITE" id="PS50987">
    <property type="entry name" value="HTH_ARSR_2"/>
    <property type="match status" value="1"/>
</dbReference>
<dbReference type="InterPro" id="IPR011991">
    <property type="entry name" value="ArsR-like_HTH"/>
</dbReference>
<dbReference type="SUPFAM" id="SSF46785">
    <property type="entry name" value="Winged helix' DNA-binding domain"/>
    <property type="match status" value="1"/>
</dbReference>
<evidence type="ECO:0000313" key="6">
    <source>
        <dbReference type="Proteomes" id="UP000520767"/>
    </source>
</evidence>
<accession>A0A7W7Q3E6</accession>
<keyword evidence="2 5" id="KW-0238">DNA-binding</keyword>
<evidence type="ECO:0000259" key="4">
    <source>
        <dbReference type="PROSITE" id="PS50987"/>
    </source>
</evidence>
<keyword evidence="1" id="KW-0805">Transcription regulation</keyword>